<dbReference type="InterPro" id="IPR050905">
    <property type="entry name" value="Plant_NBS-LRR"/>
</dbReference>
<dbReference type="OrthoDB" id="993957at2759"/>
<name>A0A6P5Y527_DURZI</name>
<dbReference type="InterPro" id="IPR057135">
    <property type="entry name" value="At4g27190-like_LRR"/>
</dbReference>
<evidence type="ECO:0000313" key="4">
    <source>
        <dbReference type="RefSeq" id="XP_022735543.1"/>
    </source>
</evidence>
<dbReference type="Gene3D" id="3.80.10.10">
    <property type="entry name" value="Ribonuclease Inhibitor"/>
    <property type="match status" value="1"/>
</dbReference>
<keyword evidence="3" id="KW-1185">Reference proteome</keyword>
<evidence type="ECO:0000259" key="2">
    <source>
        <dbReference type="Pfam" id="PF23247"/>
    </source>
</evidence>
<dbReference type="PANTHER" id="PTHR33463">
    <property type="entry name" value="NB-ARC DOMAIN-CONTAINING PROTEIN-RELATED"/>
    <property type="match status" value="1"/>
</dbReference>
<reference evidence="4" key="1">
    <citation type="submission" date="2025-08" db="UniProtKB">
        <authorList>
            <consortium name="RefSeq"/>
        </authorList>
    </citation>
    <scope>IDENTIFICATION</scope>
    <source>
        <tissue evidence="4">Fruit stalk</tissue>
    </source>
</reference>
<dbReference type="KEGG" id="dzi:111288845"/>
<dbReference type="AlphaFoldDB" id="A0A6P5Y527"/>
<dbReference type="SUPFAM" id="SSF52047">
    <property type="entry name" value="RNI-like"/>
    <property type="match status" value="1"/>
</dbReference>
<dbReference type="Pfam" id="PF23247">
    <property type="entry name" value="LRR_RPS2"/>
    <property type="match status" value="1"/>
</dbReference>
<evidence type="ECO:0000256" key="1">
    <source>
        <dbReference type="ARBA" id="ARBA00022821"/>
    </source>
</evidence>
<organism evidence="3 4">
    <name type="scientific">Durio zibethinus</name>
    <name type="common">Durian</name>
    <dbReference type="NCBI Taxonomy" id="66656"/>
    <lineage>
        <taxon>Eukaryota</taxon>
        <taxon>Viridiplantae</taxon>
        <taxon>Streptophyta</taxon>
        <taxon>Embryophyta</taxon>
        <taxon>Tracheophyta</taxon>
        <taxon>Spermatophyta</taxon>
        <taxon>Magnoliopsida</taxon>
        <taxon>eudicotyledons</taxon>
        <taxon>Gunneridae</taxon>
        <taxon>Pentapetalae</taxon>
        <taxon>rosids</taxon>
        <taxon>malvids</taxon>
        <taxon>Malvales</taxon>
        <taxon>Malvaceae</taxon>
        <taxon>Helicteroideae</taxon>
        <taxon>Durio</taxon>
    </lineage>
</organism>
<keyword evidence="1" id="KW-0611">Plant defense</keyword>
<dbReference type="InterPro" id="IPR032675">
    <property type="entry name" value="LRR_dom_sf"/>
</dbReference>
<protein>
    <submittedName>
        <fullName evidence="4">Uncharacterized protein LOC111288845</fullName>
    </submittedName>
</protein>
<dbReference type="RefSeq" id="XP_022735543.1">
    <property type="nucleotide sequence ID" value="XM_022879808.1"/>
</dbReference>
<feature type="domain" description="Disease resistance protein At4g27190-like leucine-rich repeats" evidence="2">
    <location>
        <begin position="79"/>
        <end position="153"/>
    </location>
</feature>
<gene>
    <name evidence="4" type="primary">LOC111288845</name>
</gene>
<evidence type="ECO:0000313" key="3">
    <source>
        <dbReference type="Proteomes" id="UP000515121"/>
    </source>
</evidence>
<accession>A0A6P5Y527</accession>
<proteinExistence type="predicted"/>
<dbReference type="Proteomes" id="UP000515121">
    <property type="component" value="Unplaced"/>
</dbReference>
<sequence length="193" mass="21767">MAKENNGVDNAILPPSLEKLTIVVCPRFAKFIIQLVHKRLQLKELRISELGQDNVCDTINWENVFQIQGRHLFSKIEILNIKGIHQLQGPIQVASLPYLKDLKVSSCKRLKSLFSSMLAPNMPQLKALKIKCCEELEEIIEMDQTSIAIIITESSPTYTPSLVLNLYLFLGAANLKSLFPISVAAFFCQPREN</sequence>
<dbReference type="GeneID" id="111288845"/>